<dbReference type="OrthoDB" id="5171752at2"/>
<feature type="domain" description="HTH lacI-type" evidence="4">
    <location>
        <begin position="8"/>
        <end position="62"/>
    </location>
</feature>
<protein>
    <recommendedName>
        <fullName evidence="4">HTH lacI-type domain-containing protein</fullName>
    </recommendedName>
</protein>
<dbReference type="Pfam" id="PF13377">
    <property type="entry name" value="Peripla_BP_3"/>
    <property type="match status" value="1"/>
</dbReference>
<dbReference type="CDD" id="cd06284">
    <property type="entry name" value="PBP1_LacI-like"/>
    <property type="match status" value="1"/>
</dbReference>
<dbReference type="PROSITE" id="PS00356">
    <property type="entry name" value="HTH_LACI_1"/>
    <property type="match status" value="1"/>
</dbReference>
<dbReference type="SMART" id="SM00354">
    <property type="entry name" value="HTH_LACI"/>
    <property type="match status" value="1"/>
</dbReference>
<evidence type="ECO:0000256" key="2">
    <source>
        <dbReference type="ARBA" id="ARBA00023125"/>
    </source>
</evidence>
<gene>
    <name evidence="5" type="ORF">VE25_12080</name>
</gene>
<evidence type="ECO:0000259" key="4">
    <source>
        <dbReference type="PROSITE" id="PS50932"/>
    </source>
</evidence>
<keyword evidence="6" id="KW-1185">Reference proteome</keyword>
<evidence type="ECO:0000313" key="6">
    <source>
        <dbReference type="Proteomes" id="UP000033632"/>
    </source>
</evidence>
<dbReference type="InterPro" id="IPR010982">
    <property type="entry name" value="Lambda_DNA-bd_dom_sf"/>
</dbReference>
<dbReference type="PROSITE" id="PS50932">
    <property type="entry name" value="HTH_LACI_2"/>
    <property type="match status" value="1"/>
</dbReference>
<evidence type="ECO:0000313" key="5">
    <source>
        <dbReference type="EMBL" id="KKB11531.1"/>
    </source>
</evidence>
<dbReference type="Proteomes" id="UP000033632">
    <property type="component" value="Unassembled WGS sequence"/>
</dbReference>
<keyword evidence="2" id="KW-0238">DNA-binding</keyword>
<dbReference type="Gene3D" id="1.10.260.40">
    <property type="entry name" value="lambda repressor-like DNA-binding domains"/>
    <property type="match status" value="1"/>
</dbReference>
<keyword evidence="1" id="KW-0805">Transcription regulation</keyword>
<dbReference type="STRING" id="443610.VE25_12080"/>
<dbReference type="CDD" id="cd01392">
    <property type="entry name" value="HTH_LacI"/>
    <property type="match status" value="1"/>
</dbReference>
<dbReference type="GO" id="GO:0003700">
    <property type="term" value="F:DNA-binding transcription factor activity"/>
    <property type="evidence" value="ECO:0007669"/>
    <property type="project" value="TreeGrafter"/>
</dbReference>
<dbReference type="Gene3D" id="3.40.50.2300">
    <property type="match status" value="2"/>
</dbReference>
<name>A0A0F5FRQ6_9HYPH</name>
<dbReference type="InterPro" id="IPR028082">
    <property type="entry name" value="Peripla_BP_I"/>
</dbReference>
<keyword evidence="3" id="KW-0804">Transcription</keyword>
<dbReference type="AlphaFoldDB" id="A0A0F5FRQ6"/>
<dbReference type="RefSeq" id="WP_046108888.1">
    <property type="nucleotide sequence ID" value="NZ_JZEX01000113.1"/>
</dbReference>
<accession>A0A0F5FRQ6</accession>
<dbReference type="SUPFAM" id="SSF53822">
    <property type="entry name" value="Periplasmic binding protein-like I"/>
    <property type="match status" value="1"/>
</dbReference>
<evidence type="ECO:0000256" key="1">
    <source>
        <dbReference type="ARBA" id="ARBA00023015"/>
    </source>
</evidence>
<dbReference type="EMBL" id="JZEX01000113">
    <property type="protein sequence ID" value="KKB11531.1"/>
    <property type="molecule type" value="Genomic_DNA"/>
</dbReference>
<dbReference type="GO" id="GO:0000976">
    <property type="term" value="F:transcription cis-regulatory region binding"/>
    <property type="evidence" value="ECO:0007669"/>
    <property type="project" value="TreeGrafter"/>
</dbReference>
<reference evidence="5 6" key="1">
    <citation type="submission" date="2015-03" db="EMBL/GenBank/DDBJ databases">
        <authorList>
            <person name="Hassan Y.I."/>
            <person name="Lepp D."/>
            <person name="Li X.-Z."/>
            <person name="Zhou T."/>
        </authorList>
    </citation>
    <scope>NUCLEOTIDE SEQUENCE [LARGE SCALE GENOMIC DNA]</scope>
    <source>
        <strain evidence="5 6">BD-c194</strain>
    </source>
</reference>
<dbReference type="Pfam" id="PF00356">
    <property type="entry name" value="LacI"/>
    <property type="match status" value="1"/>
</dbReference>
<dbReference type="InterPro" id="IPR000843">
    <property type="entry name" value="HTH_LacI"/>
</dbReference>
<dbReference type="SUPFAM" id="SSF47413">
    <property type="entry name" value="lambda repressor-like DNA-binding domains"/>
    <property type="match status" value="1"/>
</dbReference>
<comment type="caution">
    <text evidence="5">The sequence shown here is derived from an EMBL/GenBank/DDBJ whole genome shotgun (WGS) entry which is preliminary data.</text>
</comment>
<dbReference type="InterPro" id="IPR046335">
    <property type="entry name" value="LacI/GalR-like_sensor"/>
</dbReference>
<organism evidence="5 6">
    <name type="scientific">Devosia geojensis</name>
    <dbReference type="NCBI Taxonomy" id="443610"/>
    <lineage>
        <taxon>Bacteria</taxon>
        <taxon>Pseudomonadati</taxon>
        <taxon>Pseudomonadota</taxon>
        <taxon>Alphaproteobacteria</taxon>
        <taxon>Hyphomicrobiales</taxon>
        <taxon>Devosiaceae</taxon>
        <taxon>Devosia</taxon>
    </lineage>
</organism>
<dbReference type="PANTHER" id="PTHR30146:SF109">
    <property type="entry name" value="HTH-TYPE TRANSCRIPTIONAL REGULATOR GALS"/>
    <property type="match status" value="1"/>
</dbReference>
<dbReference type="PRINTS" id="PR00036">
    <property type="entry name" value="HTHLACI"/>
</dbReference>
<sequence>MTVTRKSPTIQDVAREAGVSTATVSRALSTPDRVSQATRERIEAAIAATGYTLNQAARSLRRQRAGTIVMAIPNAGNPYYSSILDSVLAEASSRGYGVLVSNRVQGDPTVWLRDYFQSSRADGLLLFDLTLDIASMRRFMTEHGNLPIVVVGDEMVEPGINLVTSDNREATGRAVEHLVGLGHRNIGFVTGPTMHDYPNERLLGFRQAMGRNGLPLREDWIIPGDHRMDSGYRAGSAFLTLAERPTAMVCANDEMAIGFISRVQQAGLRCPQDVSVIGFDDTDMAQYVSPPLTTMRQKRAELGAISTAALLDIVEGMRDPAKPVRIILRCDLVVRSSTAPLPGAAEAPAPRLRR</sequence>
<dbReference type="PANTHER" id="PTHR30146">
    <property type="entry name" value="LACI-RELATED TRANSCRIPTIONAL REPRESSOR"/>
    <property type="match status" value="1"/>
</dbReference>
<proteinExistence type="predicted"/>
<evidence type="ECO:0000256" key="3">
    <source>
        <dbReference type="ARBA" id="ARBA00023163"/>
    </source>
</evidence>
<dbReference type="PATRIC" id="fig|443610.3.peg.628"/>